<feature type="signal peptide" evidence="1">
    <location>
        <begin position="1"/>
        <end position="24"/>
    </location>
</feature>
<gene>
    <name evidence="2" type="ORF">EGYM00163_LOCUS26347</name>
</gene>
<name>A0A7S4D3N0_9EUGL</name>
<organism evidence="2">
    <name type="scientific">Eutreptiella gymnastica</name>
    <dbReference type="NCBI Taxonomy" id="73025"/>
    <lineage>
        <taxon>Eukaryota</taxon>
        <taxon>Discoba</taxon>
        <taxon>Euglenozoa</taxon>
        <taxon>Euglenida</taxon>
        <taxon>Spirocuta</taxon>
        <taxon>Euglenophyceae</taxon>
        <taxon>Eutreptiales</taxon>
        <taxon>Eutreptiaceae</taxon>
        <taxon>Eutreptiella</taxon>
    </lineage>
</organism>
<protein>
    <recommendedName>
        <fullName evidence="3">Secreted protein</fullName>
    </recommendedName>
</protein>
<feature type="chain" id="PRO_5030615864" description="Secreted protein" evidence="1">
    <location>
        <begin position="25"/>
        <end position="102"/>
    </location>
</feature>
<reference evidence="2" key="1">
    <citation type="submission" date="2021-01" db="EMBL/GenBank/DDBJ databases">
        <authorList>
            <person name="Corre E."/>
            <person name="Pelletier E."/>
            <person name="Niang G."/>
            <person name="Scheremetjew M."/>
            <person name="Finn R."/>
            <person name="Kale V."/>
            <person name="Holt S."/>
            <person name="Cochrane G."/>
            <person name="Meng A."/>
            <person name="Brown T."/>
            <person name="Cohen L."/>
        </authorList>
    </citation>
    <scope>NUCLEOTIDE SEQUENCE</scope>
    <source>
        <strain evidence="2">CCMP1594</strain>
    </source>
</reference>
<keyword evidence="1" id="KW-0732">Signal</keyword>
<evidence type="ECO:0008006" key="3">
    <source>
        <dbReference type="Google" id="ProtNLM"/>
    </source>
</evidence>
<dbReference type="AlphaFoldDB" id="A0A7S4D3N0"/>
<proteinExistence type="predicted"/>
<sequence>MVWHQHRCHTIHLRIVVSATLASGSSRVLSGHAVSANFARSSDLEVKEQWLFIISSQVDLSKCLPASYPFHICTEVSQNRQTFDWLKAVSSRVPVLCPRLGL</sequence>
<evidence type="ECO:0000313" key="2">
    <source>
        <dbReference type="EMBL" id="CAE0815190.1"/>
    </source>
</evidence>
<evidence type="ECO:0000256" key="1">
    <source>
        <dbReference type="SAM" id="SignalP"/>
    </source>
</evidence>
<accession>A0A7S4D3N0</accession>
<dbReference type="EMBL" id="HBJA01075157">
    <property type="protein sequence ID" value="CAE0815190.1"/>
    <property type="molecule type" value="Transcribed_RNA"/>
</dbReference>